<dbReference type="EMBL" id="CP021474">
    <property type="protein sequence ID" value="ARW19672.1"/>
    <property type="molecule type" value="Genomic_DNA"/>
</dbReference>
<accession>A0A1Y0VNF9</accession>
<sequence>MNIKEFLYVDEIELNSILAQLESGLPTVLHDMQEALSANNESIKKSKTSKFTGGLNVGVTGNASYENNNSKTQSDIQQNLSQQAIDTVYNDYAVNVILKKLESNQLLRTNSHQDVGRFVDIASPFKIFNFQSMHSLLHNQNLSKMVANQDSEIDENELKEQLGAITAMSSMADIYSEVLKHTDLISVNNAVVFAESKNFRMNSVQRKMLALRETKIHIFGIVESVVSEKDLNITELDSSGEDLSALSEFYNRTNFFLISLLGKDIIKKNDRLIKPIAIYFE</sequence>
<organism evidence="1 2">
    <name type="scientific">Pediococcus pentosaceus</name>
    <dbReference type="NCBI Taxonomy" id="1255"/>
    <lineage>
        <taxon>Bacteria</taxon>
        <taxon>Bacillati</taxon>
        <taxon>Bacillota</taxon>
        <taxon>Bacilli</taxon>
        <taxon>Lactobacillales</taxon>
        <taxon>Lactobacillaceae</taxon>
        <taxon>Pediococcus</taxon>
    </lineage>
</organism>
<protein>
    <submittedName>
        <fullName evidence="1">Uncharacterized protein</fullName>
    </submittedName>
</protein>
<proteinExistence type="predicted"/>
<dbReference type="Proteomes" id="UP000196118">
    <property type="component" value="Chromosome"/>
</dbReference>
<evidence type="ECO:0000313" key="2">
    <source>
        <dbReference type="Proteomes" id="UP000196118"/>
    </source>
</evidence>
<reference evidence="1 2" key="1">
    <citation type="submission" date="2017-05" db="EMBL/GenBank/DDBJ databases">
        <title>Genome sequence of Pediococcus pentosaceus strain SRCM100892.</title>
        <authorList>
            <person name="Cho S.H."/>
        </authorList>
    </citation>
    <scope>NUCLEOTIDE SEQUENCE [LARGE SCALE GENOMIC DNA]</scope>
    <source>
        <strain evidence="1 2">SRCM100892</strain>
    </source>
</reference>
<gene>
    <name evidence="1" type="ORF">S100892_01099</name>
</gene>
<dbReference type="Pfam" id="PF19952">
    <property type="entry name" value="DUF6414"/>
    <property type="match status" value="1"/>
</dbReference>
<dbReference type="InterPro" id="IPR045633">
    <property type="entry name" value="DUF6414"/>
</dbReference>
<evidence type="ECO:0000313" key="1">
    <source>
        <dbReference type="EMBL" id="ARW19672.1"/>
    </source>
</evidence>
<dbReference type="RefSeq" id="WP_094104434.1">
    <property type="nucleotide sequence ID" value="NZ_RICL01000003.1"/>
</dbReference>
<dbReference type="AlphaFoldDB" id="A0A1Y0VNF9"/>
<name>A0A1Y0VNF9_PEDPE</name>